<feature type="compositionally biased region" description="Low complexity" evidence="1">
    <location>
        <begin position="204"/>
        <end position="213"/>
    </location>
</feature>
<dbReference type="Proteomes" id="UP001218218">
    <property type="component" value="Unassembled WGS sequence"/>
</dbReference>
<feature type="compositionally biased region" description="Basic residues" evidence="1">
    <location>
        <begin position="226"/>
        <end position="236"/>
    </location>
</feature>
<feature type="compositionally biased region" description="Pro residues" evidence="1">
    <location>
        <begin position="145"/>
        <end position="155"/>
    </location>
</feature>
<name>A0AAD6ZB28_9AGAR</name>
<gene>
    <name evidence="2" type="ORF">DFH08DRAFT_972625</name>
</gene>
<protein>
    <submittedName>
        <fullName evidence="2">Uncharacterized protein</fullName>
    </submittedName>
</protein>
<dbReference type="AlphaFoldDB" id="A0AAD6ZB28"/>
<sequence>MSFNSANYARARARRRRVVFEQQWLELELVIAEEPDRHQERHQLRERSALTDSGLDEGPGFATHIQGRGDTHVFRRGRLFLQGVPQSDGFDTSSQQQAPPPPSPPPPTIKTSTKPKSTKTPVPPLPPPPPATKTSTKPKSTKTRAPPPPPPPSPPQTTSATDEQAYHDSIRAACPAADHLFHQDAGAGPAPSPGPPSPAPSWPSFPCSVLAPAPCTPANPSPPRPRCPRHPSLHIRARPDSSSTSTPTPTPRSGNADAGANVLTPTSAIDSPCLAALPRFAGWGRDAG</sequence>
<evidence type="ECO:0000256" key="1">
    <source>
        <dbReference type="SAM" id="MobiDB-lite"/>
    </source>
</evidence>
<comment type="caution">
    <text evidence="2">The sequence shown here is derived from an EMBL/GenBank/DDBJ whole genome shotgun (WGS) entry which is preliminary data.</text>
</comment>
<feature type="compositionally biased region" description="Pro residues" evidence="1">
    <location>
        <begin position="214"/>
        <end position="225"/>
    </location>
</feature>
<reference evidence="2" key="1">
    <citation type="submission" date="2023-03" db="EMBL/GenBank/DDBJ databases">
        <title>Massive genome expansion in bonnet fungi (Mycena s.s.) driven by repeated elements and novel gene families across ecological guilds.</title>
        <authorList>
            <consortium name="Lawrence Berkeley National Laboratory"/>
            <person name="Harder C.B."/>
            <person name="Miyauchi S."/>
            <person name="Viragh M."/>
            <person name="Kuo A."/>
            <person name="Thoen E."/>
            <person name="Andreopoulos B."/>
            <person name="Lu D."/>
            <person name="Skrede I."/>
            <person name="Drula E."/>
            <person name="Henrissat B."/>
            <person name="Morin E."/>
            <person name="Kohler A."/>
            <person name="Barry K."/>
            <person name="LaButti K."/>
            <person name="Morin E."/>
            <person name="Salamov A."/>
            <person name="Lipzen A."/>
            <person name="Mereny Z."/>
            <person name="Hegedus B."/>
            <person name="Baldrian P."/>
            <person name="Stursova M."/>
            <person name="Weitz H."/>
            <person name="Taylor A."/>
            <person name="Grigoriev I.V."/>
            <person name="Nagy L.G."/>
            <person name="Martin F."/>
            <person name="Kauserud H."/>
        </authorList>
    </citation>
    <scope>NUCLEOTIDE SEQUENCE</scope>
    <source>
        <strain evidence="2">CBHHK002</strain>
    </source>
</reference>
<feature type="compositionally biased region" description="Low complexity" evidence="1">
    <location>
        <begin position="109"/>
        <end position="120"/>
    </location>
</feature>
<accession>A0AAD6ZB28</accession>
<feature type="compositionally biased region" description="Pro residues" evidence="1">
    <location>
        <begin position="121"/>
        <end position="131"/>
    </location>
</feature>
<keyword evidence="3" id="KW-1185">Reference proteome</keyword>
<dbReference type="EMBL" id="JARIHO010000066">
    <property type="protein sequence ID" value="KAJ7314575.1"/>
    <property type="molecule type" value="Genomic_DNA"/>
</dbReference>
<feature type="compositionally biased region" description="Pro residues" evidence="1">
    <location>
        <begin position="190"/>
        <end position="203"/>
    </location>
</feature>
<feature type="compositionally biased region" description="Pro residues" evidence="1">
    <location>
        <begin position="98"/>
        <end position="108"/>
    </location>
</feature>
<feature type="region of interest" description="Disordered" evidence="1">
    <location>
        <begin position="37"/>
        <end position="69"/>
    </location>
</feature>
<evidence type="ECO:0000313" key="2">
    <source>
        <dbReference type="EMBL" id="KAJ7314575.1"/>
    </source>
</evidence>
<feature type="compositionally biased region" description="Basic and acidic residues" evidence="1">
    <location>
        <begin position="37"/>
        <end position="49"/>
    </location>
</feature>
<feature type="region of interest" description="Disordered" evidence="1">
    <location>
        <begin position="83"/>
        <end position="268"/>
    </location>
</feature>
<evidence type="ECO:0000313" key="3">
    <source>
        <dbReference type="Proteomes" id="UP001218218"/>
    </source>
</evidence>
<organism evidence="2 3">
    <name type="scientific">Mycena albidolilacea</name>
    <dbReference type="NCBI Taxonomy" id="1033008"/>
    <lineage>
        <taxon>Eukaryota</taxon>
        <taxon>Fungi</taxon>
        <taxon>Dikarya</taxon>
        <taxon>Basidiomycota</taxon>
        <taxon>Agaricomycotina</taxon>
        <taxon>Agaricomycetes</taxon>
        <taxon>Agaricomycetidae</taxon>
        <taxon>Agaricales</taxon>
        <taxon>Marasmiineae</taxon>
        <taxon>Mycenaceae</taxon>
        <taxon>Mycena</taxon>
    </lineage>
</organism>
<proteinExistence type="predicted"/>